<feature type="domain" description="SSAP RNA binding" evidence="1">
    <location>
        <begin position="7"/>
        <end position="145"/>
    </location>
</feature>
<dbReference type="EMBL" id="DF968001">
    <property type="protein sequence ID" value="GAO99859.1"/>
    <property type="molecule type" value="Genomic_DNA"/>
</dbReference>
<keyword evidence="3" id="KW-1185">Reference proteome</keyword>
<dbReference type="GO" id="GO:0016853">
    <property type="term" value="F:isomerase activity"/>
    <property type="evidence" value="ECO:0007669"/>
    <property type="project" value="UniProtKB-KW"/>
</dbReference>
<evidence type="ECO:0000313" key="2">
    <source>
        <dbReference type="EMBL" id="GAO99859.1"/>
    </source>
</evidence>
<evidence type="ECO:0000259" key="1">
    <source>
        <dbReference type="Pfam" id="PF06378"/>
    </source>
</evidence>
<dbReference type="Pfam" id="PF06378">
    <property type="entry name" value="SSAP_Sak"/>
    <property type="match status" value="1"/>
</dbReference>
<dbReference type="OrthoDB" id="2186028at2"/>
<gene>
    <name evidence="2" type="primary">pi211</name>
    <name evidence="2" type="ORF">FFIC_241350</name>
</gene>
<evidence type="ECO:0000313" key="3">
    <source>
        <dbReference type="Proteomes" id="UP000253891"/>
    </source>
</evidence>
<reference evidence="2 3" key="1">
    <citation type="journal article" date="2015" name="BMC Genomics">
        <title>Comparative genomics of Fructobacillus spp. and Leuconostoc spp. reveals niche-specific evolution of Fructobacillus spp.</title>
        <authorList>
            <person name="Endo A."/>
            <person name="Tanizawa Y."/>
            <person name="Tanaka N."/>
            <person name="Maeno S."/>
            <person name="Kumar H."/>
            <person name="Shiwa Y."/>
            <person name="Okada S."/>
            <person name="Yoshikawa H."/>
            <person name="Dicks L."/>
            <person name="Nakagawa J."/>
            <person name="Arita M."/>
        </authorList>
    </citation>
    <scope>NUCLEOTIDE SEQUENCE [LARGE SCALE GENOMIC DNA]</scope>
    <source>
        <strain evidence="2 3">JCM 12225</strain>
    </source>
</reference>
<dbReference type="RefSeq" id="WP_061993238.1">
    <property type="nucleotide sequence ID" value="NZ_DF968001.1"/>
</dbReference>
<proteinExistence type="predicted"/>
<dbReference type="InterPro" id="IPR009425">
    <property type="entry name" value="DSRM_SSAP"/>
</dbReference>
<accession>A0A0K8MIZ6</accession>
<keyword evidence="2" id="KW-0413">Isomerase</keyword>
<dbReference type="AlphaFoldDB" id="A0A0K8MIZ6"/>
<dbReference type="STRING" id="157463.GCA_001047075_00774"/>
<name>A0A0K8MIZ6_9LACO</name>
<organism evidence="2 3">
    <name type="scientific">Fructobacillus ficulneus</name>
    <dbReference type="NCBI Taxonomy" id="157463"/>
    <lineage>
        <taxon>Bacteria</taxon>
        <taxon>Bacillati</taxon>
        <taxon>Bacillota</taxon>
        <taxon>Bacilli</taxon>
        <taxon>Lactobacillales</taxon>
        <taxon>Lactobacillaceae</taxon>
        <taxon>Fructobacillus</taxon>
    </lineage>
</organism>
<dbReference type="Proteomes" id="UP000253891">
    <property type="component" value="Unassembled WGS sequence"/>
</dbReference>
<sequence length="208" mass="23481">MTETKSVFKTLSEIDVKDHIEKKGNFNYLSWPWAISEVMKNYPDTTYEVKEAEDGGYLFGNPQRGYSVKTSVTIQGRTLGMWLPVMDMRNKSLMKPTSTDENKAVMRCLVKNLAMFGLGLYIYAGEDLPDVEPEKVSEEQVNILKITISNAEKLTGTTLTKYVNDHLNVSNLNNLTVNDYPRAEALVNDLLERAKAKAERTDKEEGTA</sequence>
<protein>
    <submittedName>
        <fullName evidence="2">Prophage pi2 protein 11, topoisomerase</fullName>
    </submittedName>
</protein>